<protein>
    <submittedName>
        <fullName evidence="2">Uncharacterized protein</fullName>
    </submittedName>
</protein>
<dbReference type="InParanoid" id="A0A1E1LQY6"/>
<dbReference type="EMBL" id="FJUW01000070">
    <property type="protein sequence ID" value="CZT12259.1"/>
    <property type="molecule type" value="Genomic_DNA"/>
</dbReference>
<name>A0A1E1LQY6_9HELO</name>
<feature type="compositionally biased region" description="Basic residues" evidence="1">
    <location>
        <begin position="50"/>
        <end position="87"/>
    </location>
</feature>
<reference evidence="3" key="1">
    <citation type="submission" date="2016-03" db="EMBL/GenBank/DDBJ databases">
        <authorList>
            <person name="Ploux O."/>
        </authorList>
    </citation>
    <scope>NUCLEOTIDE SEQUENCE [LARGE SCALE GENOMIC DNA]</scope>
    <source>
        <strain evidence="3">UK7</strain>
    </source>
</reference>
<keyword evidence="3" id="KW-1185">Reference proteome</keyword>
<accession>A0A1E1LQY6</accession>
<feature type="region of interest" description="Disordered" evidence="1">
    <location>
        <begin position="1"/>
        <end position="95"/>
    </location>
</feature>
<comment type="caution">
    <text evidence="2">The sequence shown here is derived from an EMBL/GenBank/DDBJ whole genome shotgun (WGS) entry which is preliminary data.</text>
</comment>
<evidence type="ECO:0000313" key="2">
    <source>
        <dbReference type="EMBL" id="CZT12259.1"/>
    </source>
</evidence>
<evidence type="ECO:0000313" key="3">
    <source>
        <dbReference type="Proteomes" id="UP000178129"/>
    </source>
</evidence>
<organism evidence="2 3">
    <name type="scientific">Rhynchosporium graminicola</name>
    <dbReference type="NCBI Taxonomy" id="2792576"/>
    <lineage>
        <taxon>Eukaryota</taxon>
        <taxon>Fungi</taxon>
        <taxon>Dikarya</taxon>
        <taxon>Ascomycota</taxon>
        <taxon>Pezizomycotina</taxon>
        <taxon>Leotiomycetes</taxon>
        <taxon>Helotiales</taxon>
        <taxon>Ploettnerulaceae</taxon>
        <taxon>Rhynchosporium</taxon>
    </lineage>
</organism>
<dbReference type="AlphaFoldDB" id="A0A1E1LQY6"/>
<evidence type="ECO:0000256" key="1">
    <source>
        <dbReference type="SAM" id="MobiDB-lite"/>
    </source>
</evidence>
<gene>
    <name evidence="2" type="ORF">RCO7_10477</name>
</gene>
<sequence length="95" mass="11332">MVPLASPRLAKSDSPIHPAEPENNPRMTGRKETHRRNSSVWGYLSWILGKRGRRKKKKKEKKKRKKEKEKKEKKKKEKKKKKKKRNSGRMVQSRS</sequence>
<dbReference type="Proteomes" id="UP000178129">
    <property type="component" value="Unassembled WGS sequence"/>
</dbReference>
<proteinExistence type="predicted"/>